<dbReference type="InterPro" id="IPR025286">
    <property type="entry name" value="MOFRL_assoc_dom"/>
</dbReference>
<accession>A0A1F8DVX9</accession>
<reference evidence="3 4" key="1">
    <citation type="journal article" date="2016" name="Nat. Commun.">
        <title>Thousands of microbial genomes shed light on interconnected biogeochemical processes in an aquifer system.</title>
        <authorList>
            <person name="Anantharaman K."/>
            <person name="Brown C.T."/>
            <person name="Hug L.A."/>
            <person name="Sharon I."/>
            <person name="Castelle C.J."/>
            <person name="Probst A.J."/>
            <person name="Thomas B.C."/>
            <person name="Singh A."/>
            <person name="Wilkins M.J."/>
            <person name="Karaoz U."/>
            <person name="Brodie E.L."/>
            <person name="Williams K.H."/>
            <person name="Hubbard S.S."/>
            <person name="Banfield J.F."/>
        </authorList>
    </citation>
    <scope>NUCLEOTIDE SEQUENCE [LARGE SCALE GENOMIC DNA]</scope>
</reference>
<dbReference type="STRING" id="1802559.A2372_01055"/>
<proteinExistence type="predicted"/>
<evidence type="ECO:0008006" key="5">
    <source>
        <dbReference type="Google" id="ProtNLM"/>
    </source>
</evidence>
<dbReference type="Gene3D" id="3.40.50.10180">
    <property type="entry name" value="Glycerate kinase, MOFRL-like N-terminal domain"/>
    <property type="match status" value="1"/>
</dbReference>
<comment type="caution">
    <text evidence="3">The sequence shown here is derived from an EMBL/GenBank/DDBJ whole genome shotgun (WGS) entry which is preliminary data.</text>
</comment>
<dbReference type="PANTHER" id="PTHR12227">
    <property type="entry name" value="GLYCERATE KINASE"/>
    <property type="match status" value="1"/>
</dbReference>
<dbReference type="InterPro" id="IPR039760">
    <property type="entry name" value="MOFRL_protein"/>
</dbReference>
<protein>
    <recommendedName>
        <fullName evidence="5">Glycerate kinase</fullName>
    </recommendedName>
</protein>
<dbReference type="EMBL" id="MGIT01000003">
    <property type="protein sequence ID" value="OGM92760.1"/>
    <property type="molecule type" value="Genomic_DNA"/>
</dbReference>
<dbReference type="InterPro" id="IPR037035">
    <property type="entry name" value="GK-like_C_sf"/>
</dbReference>
<dbReference type="Pfam" id="PF13660">
    <property type="entry name" value="DUF4147"/>
    <property type="match status" value="1"/>
</dbReference>
<dbReference type="Proteomes" id="UP000176422">
    <property type="component" value="Unassembled WGS sequence"/>
</dbReference>
<evidence type="ECO:0000313" key="3">
    <source>
        <dbReference type="EMBL" id="OGM92760.1"/>
    </source>
</evidence>
<evidence type="ECO:0000259" key="2">
    <source>
        <dbReference type="Pfam" id="PF13660"/>
    </source>
</evidence>
<gene>
    <name evidence="3" type="ORF">A2372_01055</name>
</gene>
<dbReference type="InterPro" id="IPR007835">
    <property type="entry name" value="MOFRL"/>
</dbReference>
<organism evidence="3 4">
    <name type="scientific">Candidatus Wolfebacteria bacterium RIFOXYB1_FULL_54_12</name>
    <dbReference type="NCBI Taxonomy" id="1802559"/>
    <lineage>
        <taxon>Bacteria</taxon>
        <taxon>Candidatus Wolfeibacteriota</taxon>
    </lineage>
</organism>
<evidence type="ECO:0000259" key="1">
    <source>
        <dbReference type="Pfam" id="PF05161"/>
    </source>
</evidence>
<dbReference type="AlphaFoldDB" id="A0A1F8DVX9"/>
<feature type="domain" description="MOFRL" evidence="1">
    <location>
        <begin position="323"/>
        <end position="436"/>
    </location>
</feature>
<dbReference type="PANTHER" id="PTHR12227:SF0">
    <property type="entry name" value="GLYCERATE KINASE"/>
    <property type="match status" value="1"/>
</dbReference>
<dbReference type="Gene3D" id="3.40.1480.10">
    <property type="entry name" value="MOFRL domain"/>
    <property type="match status" value="1"/>
</dbReference>
<name>A0A1F8DVX9_9BACT</name>
<feature type="domain" description="MOFRL-associated" evidence="2">
    <location>
        <begin position="19"/>
        <end position="252"/>
    </location>
</feature>
<dbReference type="InterPro" id="IPR038614">
    <property type="entry name" value="GK_N_sf"/>
</dbReference>
<dbReference type="SUPFAM" id="SSF82544">
    <property type="entry name" value="GckA/TtuD-like"/>
    <property type="match status" value="1"/>
</dbReference>
<dbReference type="Pfam" id="PF05161">
    <property type="entry name" value="MOFRL"/>
    <property type="match status" value="1"/>
</dbReference>
<dbReference type="GO" id="GO:0008887">
    <property type="term" value="F:glycerate kinase activity"/>
    <property type="evidence" value="ECO:0007669"/>
    <property type="project" value="InterPro"/>
</dbReference>
<dbReference type="GO" id="GO:0005737">
    <property type="term" value="C:cytoplasm"/>
    <property type="evidence" value="ECO:0007669"/>
    <property type="project" value="TreeGrafter"/>
</dbReference>
<sequence>MSHITNTKQLAKTPLRKKALQIVEAGYAAIEIQTAIKSRITVAKGVLTVRVFDKKAEEVRIGLNDYKRVFLVGIGKGSALASVAVARVLGKHLTKGIALDVEKPPVNRQPSTVNCLVGTHPLPSPKNVAATQKIMRMVRDLNTDDLVIVFMCGGGSALAVASDDELQASTTVFKELTKAGANIIELNTVRKHVSDIKGGNLAKAIHPAMLLTLMASDVIGNDMEMIASGPTILDTTTKADAAAILKKYGVSKKGITLKETPKEDRYFKNAKNVLFVSNSDAVRAMADMAKKLGLKPKVKTCTFEGEAKHALVPIVRTIKKGEAVLLGGETTVTLSDVPAGKKPGKGGRNQEVALGVLAACEATPERLADIVAISYASDGHDNSDAAGAIADGYTAKAAKRAGQSAGEALASHASLNFFKKNGNLMQVKNKSFNVADLMLVIRGE</sequence>
<evidence type="ECO:0000313" key="4">
    <source>
        <dbReference type="Proteomes" id="UP000176422"/>
    </source>
</evidence>